<sequence>MSEHSEDRMRQYARKVLATVDEVTNMQMRRPPGNPIQVHICKTQRAHEFWMKMSARRKVSAVTKNQLM</sequence>
<name>A0A0M3HJ18_ASCLU</name>
<dbReference type="WBParaSite" id="ALUE_0000151301-mRNA-1">
    <property type="protein sequence ID" value="ALUE_0000151301-mRNA-1"/>
    <property type="gene ID" value="ALUE_0000151301"/>
</dbReference>
<protein>
    <submittedName>
        <fullName evidence="2">Uncharacterized protein</fullName>
    </submittedName>
</protein>
<evidence type="ECO:0000313" key="1">
    <source>
        <dbReference type="Proteomes" id="UP000036681"/>
    </source>
</evidence>
<accession>A0A0M3HJ18</accession>
<proteinExistence type="predicted"/>
<dbReference type="AlphaFoldDB" id="A0A0M3HJ18"/>
<keyword evidence="1" id="KW-1185">Reference proteome</keyword>
<reference evidence="2" key="1">
    <citation type="submission" date="2017-02" db="UniProtKB">
        <authorList>
            <consortium name="WormBaseParasite"/>
        </authorList>
    </citation>
    <scope>IDENTIFICATION</scope>
</reference>
<dbReference type="Proteomes" id="UP000036681">
    <property type="component" value="Unplaced"/>
</dbReference>
<evidence type="ECO:0000313" key="2">
    <source>
        <dbReference type="WBParaSite" id="ALUE_0000151301-mRNA-1"/>
    </source>
</evidence>
<organism evidence="1 2">
    <name type="scientific">Ascaris lumbricoides</name>
    <name type="common">Giant roundworm</name>
    <dbReference type="NCBI Taxonomy" id="6252"/>
    <lineage>
        <taxon>Eukaryota</taxon>
        <taxon>Metazoa</taxon>
        <taxon>Ecdysozoa</taxon>
        <taxon>Nematoda</taxon>
        <taxon>Chromadorea</taxon>
        <taxon>Rhabditida</taxon>
        <taxon>Spirurina</taxon>
        <taxon>Ascaridomorpha</taxon>
        <taxon>Ascaridoidea</taxon>
        <taxon>Ascarididae</taxon>
        <taxon>Ascaris</taxon>
    </lineage>
</organism>